<name>A0A679FQG3_9BACL</name>
<evidence type="ECO:0008006" key="3">
    <source>
        <dbReference type="Google" id="ProtNLM"/>
    </source>
</evidence>
<organism evidence="1 2">
    <name type="scientific">Geobacillus subterraneus</name>
    <dbReference type="NCBI Taxonomy" id="129338"/>
    <lineage>
        <taxon>Bacteria</taxon>
        <taxon>Bacillati</taxon>
        <taxon>Bacillota</taxon>
        <taxon>Bacilli</taxon>
        <taxon>Bacillales</taxon>
        <taxon>Anoxybacillaceae</taxon>
        <taxon>Geobacillus</taxon>
    </lineage>
</organism>
<sequence length="98" mass="11529">MKSTTLEWRPMYHRLEDRIRAHVLLSWLALLLVRIVEIRTHESWPNVRDECERLMLGHFSSKNGDLDQRTELTVKQAQFFAALGMEPPPKILGIHPRT</sequence>
<dbReference type="Proteomes" id="UP000501421">
    <property type="component" value="Chromosome"/>
</dbReference>
<reference evidence="2" key="1">
    <citation type="journal article" date="2020" name="Microbiol. Resour. Announc.">
        <title>Complete Genome Sequence of Geobacillus sp. Strain E55-1, Isolated from Mine Geyser in Japan.</title>
        <authorList>
            <person name="Miyazaki K."/>
            <person name="Hase E."/>
            <person name="Tokito N."/>
        </authorList>
    </citation>
    <scope>NUCLEOTIDE SEQUENCE [LARGE SCALE GENOMIC DNA]</scope>
    <source>
        <strain evidence="2">E55-1</strain>
    </source>
</reference>
<evidence type="ECO:0000313" key="2">
    <source>
        <dbReference type="Proteomes" id="UP000501421"/>
    </source>
</evidence>
<gene>
    <name evidence="1" type="ORF">GsuE55_36210</name>
</gene>
<proteinExistence type="predicted"/>
<accession>A0A679FQG3</accession>
<dbReference type="AlphaFoldDB" id="A0A679FQG3"/>
<dbReference type="EMBL" id="AP022557">
    <property type="protein sequence ID" value="BBW98788.1"/>
    <property type="molecule type" value="Genomic_DNA"/>
</dbReference>
<evidence type="ECO:0000313" key="1">
    <source>
        <dbReference type="EMBL" id="BBW98788.1"/>
    </source>
</evidence>
<keyword evidence="2" id="KW-1185">Reference proteome</keyword>
<protein>
    <recommendedName>
        <fullName evidence="3">Transposase</fullName>
    </recommendedName>
</protein>